<dbReference type="EMBL" id="JAACXV010000116">
    <property type="protein sequence ID" value="KAF7283372.1"/>
    <property type="molecule type" value="Genomic_DNA"/>
</dbReference>
<dbReference type="AlphaFoldDB" id="A0A834IQZ2"/>
<sequence>MDNVKSTELYSEIITGKRGRAPVGKGPFRRKSIDPPPARRKLVTSVRTRRRATSMIAGIVRVLLELRLAPKKKSAREVSVQFPVRVNFKCRHSTYNGERAQNGLIKGDVGETEACAGIEVYGLVECVCECFRNIKNQLFTTLNLNVIAGKQFESVEISRPAEEIREHALEADS</sequence>
<evidence type="ECO:0000313" key="1">
    <source>
        <dbReference type="EMBL" id="KAF7283372.1"/>
    </source>
</evidence>
<protein>
    <submittedName>
        <fullName evidence="1">Uncharacterized protein</fullName>
    </submittedName>
</protein>
<accession>A0A834IQZ2</accession>
<organism evidence="1 2">
    <name type="scientific">Rhynchophorus ferrugineus</name>
    <name type="common">Red palm weevil</name>
    <name type="synonym">Curculio ferrugineus</name>
    <dbReference type="NCBI Taxonomy" id="354439"/>
    <lineage>
        <taxon>Eukaryota</taxon>
        <taxon>Metazoa</taxon>
        <taxon>Ecdysozoa</taxon>
        <taxon>Arthropoda</taxon>
        <taxon>Hexapoda</taxon>
        <taxon>Insecta</taxon>
        <taxon>Pterygota</taxon>
        <taxon>Neoptera</taxon>
        <taxon>Endopterygota</taxon>
        <taxon>Coleoptera</taxon>
        <taxon>Polyphaga</taxon>
        <taxon>Cucujiformia</taxon>
        <taxon>Curculionidae</taxon>
        <taxon>Dryophthorinae</taxon>
        <taxon>Rhynchophorus</taxon>
    </lineage>
</organism>
<reference evidence="1" key="1">
    <citation type="submission" date="2020-08" db="EMBL/GenBank/DDBJ databases">
        <title>Genome sequencing and assembly of the red palm weevil Rhynchophorus ferrugineus.</title>
        <authorList>
            <person name="Dias G.B."/>
            <person name="Bergman C.M."/>
            <person name="Manee M."/>
        </authorList>
    </citation>
    <scope>NUCLEOTIDE SEQUENCE</scope>
    <source>
        <strain evidence="1">AA-2017</strain>
        <tissue evidence="1">Whole larva</tissue>
    </source>
</reference>
<proteinExistence type="predicted"/>
<comment type="caution">
    <text evidence="1">The sequence shown here is derived from an EMBL/GenBank/DDBJ whole genome shotgun (WGS) entry which is preliminary data.</text>
</comment>
<name>A0A834IQZ2_RHYFE</name>
<evidence type="ECO:0000313" key="2">
    <source>
        <dbReference type="Proteomes" id="UP000625711"/>
    </source>
</evidence>
<dbReference type="Proteomes" id="UP000625711">
    <property type="component" value="Unassembled WGS sequence"/>
</dbReference>
<keyword evidence="2" id="KW-1185">Reference proteome</keyword>
<gene>
    <name evidence="1" type="ORF">GWI33_000877</name>
</gene>